<dbReference type="GO" id="GO:0005829">
    <property type="term" value="C:cytosol"/>
    <property type="evidence" value="ECO:0007669"/>
    <property type="project" value="TreeGrafter"/>
</dbReference>
<dbReference type="Gene3D" id="1.10.3520.10">
    <property type="entry name" value="Glycolipid transfer protein"/>
    <property type="match status" value="1"/>
</dbReference>
<dbReference type="PANTHER" id="PTHR10219:SF25">
    <property type="entry name" value="PLECKSTRIN HOMOLOGY DOMAIN-CONTAINING FAMILY A MEMBER 8"/>
    <property type="match status" value="1"/>
</dbReference>
<protein>
    <recommendedName>
        <fullName evidence="2">Glycolipid transfer protein domain-containing protein</fullName>
    </recommendedName>
</protein>
<sequence>MPVDMAEHLSAQGEYTNITYFGACTPKFSLPTSDENIETEPFTQAARQILPFLEKLGTAFTFVRNDVLGNIEKIERRFYKDPTRYHFIRAILEEDAGKKMSEGCVGLLWLMRGLMFVHRLFFELIEDHRNGVTSDDIGPAIRRAYDASLRAYHGWLMQKTISGITRILPGRKEFLRRLFLHNSATVDNVVKDIQLYDVNLWATLQLMEKQINYYGRNEDEKA</sequence>
<dbReference type="InterPro" id="IPR036497">
    <property type="entry name" value="GLTP_sf"/>
</dbReference>
<dbReference type="GO" id="GO:0016020">
    <property type="term" value="C:membrane"/>
    <property type="evidence" value="ECO:0007669"/>
    <property type="project" value="TreeGrafter"/>
</dbReference>
<reference evidence="3 4" key="1">
    <citation type="submission" date="2018-04" db="EMBL/GenBank/DDBJ databases">
        <title>The genome of golden apple snail Pomacea canaliculata provides insight into stress tolerance and invasive adaptation.</title>
        <authorList>
            <person name="Liu C."/>
            <person name="Liu B."/>
            <person name="Ren Y."/>
            <person name="Zhang Y."/>
            <person name="Wang H."/>
            <person name="Li S."/>
            <person name="Jiang F."/>
            <person name="Yin L."/>
            <person name="Zhang G."/>
            <person name="Qian W."/>
            <person name="Fan W."/>
        </authorList>
    </citation>
    <scope>NUCLEOTIDE SEQUENCE [LARGE SCALE GENOMIC DNA]</scope>
    <source>
        <strain evidence="3">SZHN2017</strain>
        <tissue evidence="3">Muscle</tissue>
    </source>
</reference>
<dbReference type="SUPFAM" id="SSF110004">
    <property type="entry name" value="Glycolipid transfer protein, GLTP"/>
    <property type="match status" value="1"/>
</dbReference>
<gene>
    <name evidence="3" type="ORF">C0Q70_08267</name>
</gene>
<dbReference type="OrthoDB" id="205255at2759"/>
<name>A0A2T7PHF1_POMCA</name>
<dbReference type="STRING" id="400727.A0A2T7PHF1"/>
<dbReference type="InterPro" id="IPR014830">
    <property type="entry name" value="Glycolipid_transfer_prot_dom"/>
</dbReference>
<organism evidence="3 4">
    <name type="scientific">Pomacea canaliculata</name>
    <name type="common">Golden apple snail</name>
    <dbReference type="NCBI Taxonomy" id="400727"/>
    <lineage>
        <taxon>Eukaryota</taxon>
        <taxon>Metazoa</taxon>
        <taxon>Spiralia</taxon>
        <taxon>Lophotrochozoa</taxon>
        <taxon>Mollusca</taxon>
        <taxon>Gastropoda</taxon>
        <taxon>Caenogastropoda</taxon>
        <taxon>Architaenioglossa</taxon>
        <taxon>Ampullarioidea</taxon>
        <taxon>Ampullariidae</taxon>
        <taxon>Pomacea</taxon>
    </lineage>
</organism>
<evidence type="ECO:0000256" key="1">
    <source>
        <dbReference type="ARBA" id="ARBA00022448"/>
    </source>
</evidence>
<evidence type="ECO:0000259" key="2">
    <source>
        <dbReference type="Pfam" id="PF08718"/>
    </source>
</evidence>
<dbReference type="Proteomes" id="UP000245119">
    <property type="component" value="Linkage Group LG4"/>
</dbReference>
<keyword evidence="1" id="KW-0813">Transport</keyword>
<comment type="caution">
    <text evidence="3">The sequence shown here is derived from an EMBL/GenBank/DDBJ whole genome shotgun (WGS) entry which is preliminary data.</text>
</comment>
<accession>A0A2T7PHF1</accession>
<proteinExistence type="predicted"/>
<dbReference type="PANTHER" id="PTHR10219">
    <property type="entry name" value="GLYCOLIPID TRANSFER PROTEIN-RELATED"/>
    <property type="match status" value="1"/>
</dbReference>
<feature type="domain" description="Glycolipid transfer protein" evidence="2">
    <location>
        <begin position="37"/>
        <end position="178"/>
    </location>
</feature>
<dbReference type="AlphaFoldDB" id="A0A2T7PHF1"/>
<dbReference type="Pfam" id="PF08718">
    <property type="entry name" value="GLTP"/>
    <property type="match status" value="1"/>
</dbReference>
<evidence type="ECO:0000313" key="4">
    <source>
        <dbReference type="Proteomes" id="UP000245119"/>
    </source>
</evidence>
<dbReference type="GO" id="GO:1902387">
    <property type="term" value="F:ceramide 1-phosphate binding"/>
    <property type="evidence" value="ECO:0007669"/>
    <property type="project" value="TreeGrafter"/>
</dbReference>
<dbReference type="EMBL" id="PZQS01000004">
    <property type="protein sequence ID" value="PVD32820.1"/>
    <property type="molecule type" value="Genomic_DNA"/>
</dbReference>
<dbReference type="GO" id="GO:1902388">
    <property type="term" value="F:ceramide 1-phosphate transfer activity"/>
    <property type="evidence" value="ECO:0007669"/>
    <property type="project" value="TreeGrafter"/>
</dbReference>
<keyword evidence="4" id="KW-1185">Reference proteome</keyword>
<evidence type="ECO:0000313" key="3">
    <source>
        <dbReference type="EMBL" id="PVD32820.1"/>
    </source>
</evidence>